<evidence type="ECO:0000313" key="3">
    <source>
        <dbReference type="EMBL" id="KAB2338880.1"/>
    </source>
</evidence>
<evidence type="ECO:0000256" key="1">
    <source>
        <dbReference type="ARBA" id="ARBA00008061"/>
    </source>
</evidence>
<organism evidence="3 4">
    <name type="scientific">Cytobacillus depressus</name>
    <dbReference type="NCBI Taxonomy" id="1602942"/>
    <lineage>
        <taxon>Bacteria</taxon>
        <taxon>Bacillati</taxon>
        <taxon>Bacillota</taxon>
        <taxon>Bacilli</taxon>
        <taxon>Bacillales</taxon>
        <taxon>Bacillaceae</taxon>
        <taxon>Cytobacillus</taxon>
    </lineage>
</organism>
<dbReference type="EMBL" id="WBOS01000001">
    <property type="protein sequence ID" value="KAB2338880.1"/>
    <property type="molecule type" value="Genomic_DNA"/>
</dbReference>
<dbReference type="GO" id="GO:0051060">
    <property type="term" value="F:pullulanase activity"/>
    <property type="evidence" value="ECO:0007669"/>
    <property type="project" value="UniProtKB-EC"/>
</dbReference>
<dbReference type="Pfam" id="PF02922">
    <property type="entry name" value="CBM_48"/>
    <property type="match status" value="1"/>
</dbReference>
<dbReference type="InterPro" id="IPR017853">
    <property type="entry name" value="GH"/>
</dbReference>
<keyword evidence="4" id="KW-1185">Reference proteome</keyword>
<dbReference type="Gene3D" id="2.60.40.10">
    <property type="entry name" value="Immunoglobulins"/>
    <property type="match status" value="1"/>
</dbReference>
<dbReference type="Proteomes" id="UP000481030">
    <property type="component" value="Unassembled WGS sequence"/>
</dbReference>
<comment type="similarity">
    <text evidence="1">Belongs to the glycosyl hydrolase 13 family.</text>
</comment>
<dbReference type="InterPro" id="IPR040697">
    <property type="entry name" value="PulA_N1"/>
</dbReference>
<gene>
    <name evidence="3" type="primary">pulA</name>
    <name evidence="3" type="ORF">F7731_04850</name>
</gene>
<evidence type="ECO:0000313" key="4">
    <source>
        <dbReference type="Proteomes" id="UP000481030"/>
    </source>
</evidence>
<evidence type="ECO:0000259" key="2">
    <source>
        <dbReference type="SMART" id="SM00642"/>
    </source>
</evidence>
<accession>A0A6L3VBB5</accession>
<dbReference type="SUPFAM" id="SSF81296">
    <property type="entry name" value="E set domains"/>
    <property type="match status" value="1"/>
</dbReference>
<dbReference type="RefSeq" id="WP_151533623.1">
    <property type="nucleotide sequence ID" value="NZ_WBOS01000001.1"/>
</dbReference>
<dbReference type="Gene3D" id="2.60.40.2320">
    <property type="match status" value="1"/>
</dbReference>
<dbReference type="NCBIfam" id="TIGR02104">
    <property type="entry name" value="pulA_typeI"/>
    <property type="match status" value="1"/>
</dbReference>
<dbReference type="InterPro" id="IPR013780">
    <property type="entry name" value="Glyco_hydro_b"/>
</dbReference>
<dbReference type="Pfam" id="PF17999">
    <property type="entry name" value="PulA_N1"/>
    <property type="match status" value="1"/>
</dbReference>
<comment type="caution">
    <text evidence="3">The sequence shown here is derived from an EMBL/GenBank/DDBJ whole genome shotgun (WGS) entry which is preliminary data.</text>
</comment>
<dbReference type="Pfam" id="PF21653">
    <property type="entry name" value="pulA_all-beta"/>
    <property type="match status" value="1"/>
</dbReference>
<dbReference type="OrthoDB" id="9761875at2"/>
<name>A0A6L3VBB5_9BACI</name>
<dbReference type="PANTHER" id="PTHR43002">
    <property type="entry name" value="GLYCOGEN DEBRANCHING ENZYME"/>
    <property type="match status" value="1"/>
</dbReference>
<dbReference type="InterPro" id="IPR014756">
    <property type="entry name" value="Ig_E-set"/>
</dbReference>
<keyword evidence="3" id="KW-0378">Hydrolase</keyword>
<protein>
    <submittedName>
        <fullName evidence="3">Type I pullulanase</fullName>
        <ecNumber evidence="3">3.2.1.41</ecNumber>
    </submittedName>
</protein>
<dbReference type="InterPro" id="IPR006047">
    <property type="entry name" value="GH13_cat_dom"/>
</dbReference>
<dbReference type="SMART" id="SM00642">
    <property type="entry name" value="Aamy"/>
    <property type="match status" value="1"/>
</dbReference>
<dbReference type="InterPro" id="IPR049117">
    <property type="entry name" value="pulA_all-beta"/>
</dbReference>
<dbReference type="InterPro" id="IPR004193">
    <property type="entry name" value="Glyco_hydro_13_N"/>
</dbReference>
<feature type="domain" description="Glycosyl hydrolase family 13 catalytic" evidence="2">
    <location>
        <begin position="248"/>
        <end position="618"/>
    </location>
</feature>
<proteinExistence type="inferred from homology"/>
<dbReference type="Gene3D" id="3.20.20.80">
    <property type="entry name" value="Glycosidases"/>
    <property type="match status" value="1"/>
</dbReference>
<reference evidence="3 4" key="1">
    <citation type="journal article" date="2016" name="Antonie Van Leeuwenhoek">
        <title>Bacillus depressus sp. nov., isolated from soil of a sunflower field.</title>
        <authorList>
            <person name="Wei X."/>
            <person name="Xin D."/>
            <person name="Xin Y."/>
            <person name="Zhang H."/>
            <person name="Wang T."/>
            <person name="Zhang J."/>
        </authorList>
    </citation>
    <scope>NUCLEOTIDE SEQUENCE [LARGE SCALE GENOMIC DNA]</scope>
    <source>
        <strain evidence="3 4">BZ1</strain>
    </source>
</reference>
<sequence length="716" mass="81790">MNPIERHFFAYLDEMRILTVLIPFSYYEGHSSSFSMIDHHNQPFSKVEILSRIPLEQSMKYICRLEADPVIGSQYWVVDEYGGKTDLQMGAVIRTDAFDQAFFYEGPLGVSYSKEKTSFKVWAPTATKVRLNLIAAESGKQEIHEMIRSKKGVWYFTIERDIENYRYSLLLCINLEWREAVDPYANSVSMNGEYGVIIDLQKTKTRKPPLPPLEQPTDAIIYETHIRDFTIHPNSGVIKKGKYLGAAEINTKGLDGATTGLPYAIALGVTHIEFLPLHDFAGVDKRGENDDYNWGYNPLHFNVPEGSYSSDPANPYARIMELKAMIQAIHNQGLRVILDVVYNHVYIWETSSFEKIVPGYFFRHDQYGFPSNGTGVGNDFASERLMARKFILDSVMYWLSEYQVDGFRFDLMGILDIQTMNEVRKTVHSVDPSAIIIGEGWDLNTPIPPDAKANINNQKRLPGIGQFNDWFRDTIKGSTFNLYDKGYALGNVHYYESAKQVLAGSIGLEKKEKGLFLSPCQSVNYVESHDNHTLWDKILVCSSEKDEIIKKRQHRLATVMVLLAQGIPFLHSGQEFFRTKKGIGNSYRSPDEINFLDWEGKAKNANHVNYINGIIRIRKSHQAFRFSNAALIRKHFSYLPIENPVIGFILDEVNKFGKWNRIIVLFNPSEVKQTLRVPKGVWQMLADDNQAGLVPVRLIKHESLELMPVSSYVLVC</sequence>
<keyword evidence="3" id="KW-0326">Glycosidase</keyword>
<dbReference type="CDD" id="cd02860">
    <property type="entry name" value="E_set_Pullulanase"/>
    <property type="match status" value="1"/>
</dbReference>
<dbReference type="InterPro" id="IPR011840">
    <property type="entry name" value="PulA_typeI"/>
</dbReference>
<dbReference type="SUPFAM" id="SSF51445">
    <property type="entry name" value="(Trans)glycosidases"/>
    <property type="match status" value="1"/>
</dbReference>
<dbReference type="Gene3D" id="2.60.40.1180">
    <property type="entry name" value="Golgi alpha-mannosidase II"/>
    <property type="match status" value="1"/>
</dbReference>
<dbReference type="GO" id="GO:0005975">
    <property type="term" value="P:carbohydrate metabolic process"/>
    <property type="evidence" value="ECO:0007669"/>
    <property type="project" value="InterPro"/>
</dbReference>
<dbReference type="CDD" id="cd11341">
    <property type="entry name" value="AmyAc_Pullulanase_LD-like"/>
    <property type="match status" value="1"/>
</dbReference>
<dbReference type="EC" id="3.2.1.41" evidence="3"/>
<dbReference type="AlphaFoldDB" id="A0A6L3VBB5"/>
<dbReference type="InterPro" id="IPR013783">
    <property type="entry name" value="Ig-like_fold"/>
</dbReference>